<evidence type="ECO:0000313" key="4">
    <source>
        <dbReference type="Proteomes" id="UP001501788"/>
    </source>
</evidence>
<name>A0ABP8KWV5_9BURK</name>
<reference evidence="4" key="1">
    <citation type="journal article" date="2019" name="Int. J. Syst. Evol. Microbiol.">
        <title>The Global Catalogue of Microorganisms (GCM) 10K type strain sequencing project: providing services to taxonomists for standard genome sequencing and annotation.</title>
        <authorList>
            <consortium name="The Broad Institute Genomics Platform"/>
            <consortium name="The Broad Institute Genome Sequencing Center for Infectious Disease"/>
            <person name="Wu L."/>
            <person name="Ma J."/>
        </authorList>
    </citation>
    <scope>NUCLEOTIDE SEQUENCE [LARGE SCALE GENOMIC DNA]</scope>
    <source>
        <strain evidence="4">JCM 31890</strain>
    </source>
</reference>
<protein>
    <recommendedName>
        <fullName evidence="2">ATPase dynein-related AAA domain-containing protein</fullName>
    </recommendedName>
</protein>
<accession>A0ABP8KWV5</accession>
<dbReference type="InterPro" id="IPR011704">
    <property type="entry name" value="ATPase_dyneun-rel_AAA"/>
</dbReference>
<feature type="region of interest" description="Disordered" evidence="1">
    <location>
        <begin position="328"/>
        <end position="349"/>
    </location>
</feature>
<dbReference type="EMBL" id="BAABEX010000002">
    <property type="protein sequence ID" value="GAA4417807.1"/>
    <property type="molecule type" value="Genomic_DNA"/>
</dbReference>
<dbReference type="Gene3D" id="3.40.50.300">
    <property type="entry name" value="P-loop containing nucleotide triphosphate hydrolases"/>
    <property type="match status" value="1"/>
</dbReference>
<sequence length="1151" mass="127020">MRAQRNAAFDSLVAELQRLGPEAQQSPTQDADYQRFLQRFPAAALIDLSMDGYCVGKGDGASFCWWLEQGLRPVLGSYSPGSSRGHLLYFAKDGTVYKPRKLADLSDAEALRYTLKVHAAIARADPMQDLRWVDDDAQIYERAGVAPRLTMGKGRKLRLLAAYWPDAVLPISSSDHLAHFLRALGCPVADIPPAHKPVARMLKLMAYFEVARELCPGITPQGFVKALYAPALGLAPPRDVDEVLEHFAAVPQLADRLRQAGQTEAFCQLVLALHESDLDWWVTQNHTIHAGRTDDPQVWTATKVLVMECTPQGVRARLHQPGVSAVGAAEDALTSSPTPTEADGSAGLADDATPWQLLDADVAARLADGAAADPRVPALQSREACWPDDYDGSKTMLSVVLSQGDIRSGYLKVPKLQALFPPECISPDEKATPQLKFTLALPTGESIQTWVQANRNRLRERFGGLFNSAQLKAGDRAVIHKEADGAYRLSFQRQDGTTTDALPVPTTAASIASIPSKEQPMSEPLNQILFGPPGTGKTYATIDAALKILDRAFWEQNQGDREALKKRFDALAHAERVRFVTFHQSFSYEDFVEGLRASTDEETKQLRYEVEDGVFKALCDTARALAAPQLQSNLPSISVQGRKVWKMSLGDTQGPDAEVYDECIEGGYILLGYGAQVDFTGATTRQAIADRYGQAGVIIDNVQHDYGVRSVMTFVNQMDVGHLIVVTDGNLKFRAIGEIVGNYEFKRHETLEGYSQMRRVRWLRKYSPSLPYTELMKKKFSQMTLYQLQPSAVDADKLQRLLDGAGSVPGIALSLGPVGNTDYVVTKVTDEVVMLTKPNGNQLPFARTMLDVLTQAVQDGVITIQNIKDKEAIGKLPGKGLEPYLVNGYQNILAPLVQQLVERGSAKPTEVVPKEARVLIIDEINRGNIARIFGELITLIEPSKRAGADEALEVVLPYSKTRFSVPPNVYLIGTMNTADRSLTGLDVALRRRFVFHEMPPRPDLLDDVTVPGLEGVTVGQLLRAMNQRIEALLDRDHCLGHAYFMPLRKTATMEQLGSIFRNQVLPLLQEYFFDDWQRIQWVLNDHRKKAKEHQFVQSDSVDTAKLLGPDVNVARSPQTWRINPEAFALPQSYQGIVQSTPADSTAAPHAA</sequence>
<proteinExistence type="predicted"/>
<dbReference type="PANTHER" id="PTHR37291:SF1">
    <property type="entry name" value="TYPE IV METHYL-DIRECTED RESTRICTION ENZYME ECOKMCRB SUBUNIT"/>
    <property type="match status" value="1"/>
</dbReference>
<organism evidence="3 4">
    <name type="scientific">Acidovorax lacteus</name>
    <dbReference type="NCBI Taxonomy" id="1924988"/>
    <lineage>
        <taxon>Bacteria</taxon>
        <taxon>Pseudomonadati</taxon>
        <taxon>Pseudomonadota</taxon>
        <taxon>Betaproteobacteria</taxon>
        <taxon>Burkholderiales</taxon>
        <taxon>Comamonadaceae</taxon>
        <taxon>Acidovorax</taxon>
    </lineage>
</organism>
<dbReference type="RefSeq" id="WP_345060320.1">
    <property type="nucleotide sequence ID" value="NZ_BAABEX010000002.1"/>
</dbReference>
<dbReference type="InterPro" id="IPR027417">
    <property type="entry name" value="P-loop_NTPase"/>
</dbReference>
<evidence type="ECO:0000313" key="3">
    <source>
        <dbReference type="EMBL" id="GAA4417807.1"/>
    </source>
</evidence>
<evidence type="ECO:0000259" key="2">
    <source>
        <dbReference type="Pfam" id="PF07728"/>
    </source>
</evidence>
<dbReference type="Pfam" id="PF07728">
    <property type="entry name" value="AAA_5"/>
    <property type="match status" value="1"/>
</dbReference>
<evidence type="ECO:0000256" key="1">
    <source>
        <dbReference type="SAM" id="MobiDB-lite"/>
    </source>
</evidence>
<dbReference type="SUPFAM" id="SSF52540">
    <property type="entry name" value="P-loop containing nucleoside triphosphate hydrolases"/>
    <property type="match status" value="1"/>
</dbReference>
<gene>
    <name evidence="3" type="ORF">GCM10023090_01920</name>
</gene>
<comment type="caution">
    <text evidence="3">The sequence shown here is derived from an EMBL/GenBank/DDBJ whole genome shotgun (WGS) entry which is preliminary data.</text>
</comment>
<keyword evidence="4" id="KW-1185">Reference proteome</keyword>
<feature type="domain" description="ATPase dynein-related AAA" evidence="2">
    <location>
        <begin position="907"/>
        <end position="993"/>
    </location>
</feature>
<dbReference type="InterPro" id="IPR052934">
    <property type="entry name" value="Methyl-DNA_Rec/Restrict_Enz"/>
</dbReference>
<dbReference type="Proteomes" id="UP001501788">
    <property type="component" value="Unassembled WGS sequence"/>
</dbReference>
<dbReference type="PANTHER" id="PTHR37291">
    <property type="entry name" value="5-METHYLCYTOSINE-SPECIFIC RESTRICTION ENZYME B"/>
    <property type="match status" value="1"/>
</dbReference>